<dbReference type="InterPro" id="IPR011256">
    <property type="entry name" value="Reg_factor_effector_dom_sf"/>
</dbReference>
<dbReference type="InterPro" id="IPR010499">
    <property type="entry name" value="AraC_E-bd"/>
</dbReference>
<keyword evidence="3 7" id="KW-0238">DNA-binding</keyword>
<dbReference type="Gene3D" id="1.10.1660.10">
    <property type="match status" value="1"/>
</dbReference>
<keyword evidence="5" id="KW-0175">Coiled coil</keyword>
<dbReference type="GO" id="GO:0003677">
    <property type="term" value="F:DNA binding"/>
    <property type="evidence" value="ECO:0007669"/>
    <property type="project" value="UniProtKB-KW"/>
</dbReference>
<proteinExistence type="predicted"/>
<keyword evidence="2" id="KW-0805">Transcription regulation</keyword>
<dbReference type="Gene3D" id="3.20.80.10">
    <property type="entry name" value="Regulatory factor, effector binding domain"/>
    <property type="match status" value="1"/>
</dbReference>
<protein>
    <submittedName>
        <fullName evidence="7">DNA-binding transcriptional regulator, MerR family</fullName>
    </submittedName>
</protein>
<dbReference type="CDD" id="cd01107">
    <property type="entry name" value="HTH_BmrR"/>
    <property type="match status" value="1"/>
</dbReference>
<evidence type="ECO:0000256" key="1">
    <source>
        <dbReference type="ARBA" id="ARBA00022491"/>
    </source>
</evidence>
<keyword evidence="1" id="KW-0678">Repressor</keyword>
<sequence length="272" mass="32087">MKELFTIGEMAELFQINIRTLRYYDDIGLLCPETVNPETGYRYYSTKQFERLNTIKYLRTLNMPLEKMKQFFQNRDARVMEQILEDQLLATRDQLAQLQNMERKLTRRLEQLRYALNAPMEEVRLVRLPQRPVAFLRRQIAQGENLEYPIRELERMNDLKPVMFLGKVGVTVDLEELRRERPTRFSGIFVFLEEEDNYQGGAQQLSEGDYLTVLYSGTHQESAPYYRRLFADMEERGLVPAGDAVEITWIDSGFTQDVSQYVTELQLPVREG</sequence>
<name>A0A1I0IW44_9FIRM</name>
<evidence type="ECO:0000256" key="2">
    <source>
        <dbReference type="ARBA" id="ARBA00023015"/>
    </source>
</evidence>
<dbReference type="InterPro" id="IPR009061">
    <property type="entry name" value="DNA-bd_dom_put_sf"/>
</dbReference>
<dbReference type="SUPFAM" id="SSF55136">
    <property type="entry name" value="Probable bacterial effector-binding domain"/>
    <property type="match status" value="1"/>
</dbReference>
<dbReference type="GO" id="GO:0003700">
    <property type="term" value="F:DNA-binding transcription factor activity"/>
    <property type="evidence" value="ECO:0007669"/>
    <property type="project" value="InterPro"/>
</dbReference>
<dbReference type="EMBL" id="FOIM01000024">
    <property type="protein sequence ID" value="SEU01515.1"/>
    <property type="molecule type" value="Genomic_DNA"/>
</dbReference>
<dbReference type="InterPro" id="IPR047057">
    <property type="entry name" value="MerR_fam"/>
</dbReference>
<evidence type="ECO:0000256" key="3">
    <source>
        <dbReference type="ARBA" id="ARBA00023125"/>
    </source>
</evidence>
<evidence type="ECO:0000256" key="4">
    <source>
        <dbReference type="ARBA" id="ARBA00023163"/>
    </source>
</evidence>
<dbReference type="RefSeq" id="WP_092367833.1">
    <property type="nucleotide sequence ID" value="NZ_DAINWJ010000142.1"/>
</dbReference>
<accession>A0A1I0IW44</accession>
<reference evidence="8" key="1">
    <citation type="submission" date="2016-10" db="EMBL/GenBank/DDBJ databases">
        <authorList>
            <person name="Varghese N."/>
            <person name="Submissions S."/>
        </authorList>
    </citation>
    <scope>NUCLEOTIDE SEQUENCE [LARGE SCALE GENOMIC DNA]</scope>
    <source>
        <strain evidence="8">NLAE-zl-G277</strain>
    </source>
</reference>
<feature type="coiled-coil region" evidence="5">
    <location>
        <begin position="81"/>
        <end position="115"/>
    </location>
</feature>
<dbReference type="Pfam" id="PF06445">
    <property type="entry name" value="GyrI-like"/>
    <property type="match status" value="1"/>
</dbReference>
<evidence type="ECO:0000313" key="7">
    <source>
        <dbReference type="EMBL" id="SEU01515.1"/>
    </source>
</evidence>
<feature type="domain" description="HTH merR-type" evidence="6">
    <location>
        <begin position="4"/>
        <end position="74"/>
    </location>
</feature>
<dbReference type="Pfam" id="PF13411">
    <property type="entry name" value="MerR_1"/>
    <property type="match status" value="1"/>
</dbReference>
<dbReference type="STRING" id="460384.SAMN05216313_12445"/>
<dbReference type="Proteomes" id="UP000198508">
    <property type="component" value="Unassembled WGS sequence"/>
</dbReference>
<evidence type="ECO:0000256" key="5">
    <source>
        <dbReference type="SAM" id="Coils"/>
    </source>
</evidence>
<evidence type="ECO:0000313" key="8">
    <source>
        <dbReference type="Proteomes" id="UP000198508"/>
    </source>
</evidence>
<dbReference type="PROSITE" id="PS50937">
    <property type="entry name" value="HTH_MERR_2"/>
    <property type="match status" value="1"/>
</dbReference>
<dbReference type="SMART" id="SM00871">
    <property type="entry name" value="AraC_E_bind"/>
    <property type="match status" value="1"/>
</dbReference>
<dbReference type="SMART" id="SM00422">
    <property type="entry name" value="HTH_MERR"/>
    <property type="match status" value="1"/>
</dbReference>
<keyword evidence="4" id="KW-0804">Transcription</keyword>
<dbReference type="PANTHER" id="PTHR30204:SF69">
    <property type="entry name" value="MERR-FAMILY TRANSCRIPTIONAL REGULATOR"/>
    <property type="match status" value="1"/>
</dbReference>
<keyword evidence="8" id="KW-1185">Reference proteome</keyword>
<dbReference type="SUPFAM" id="SSF46955">
    <property type="entry name" value="Putative DNA-binding domain"/>
    <property type="match status" value="1"/>
</dbReference>
<gene>
    <name evidence="7" type="ORF">SAMN05216313_12445</name>
</gene>
<dbReference type="AlphaFoldDB" id="A0A1I0IW44"/>
<dbReference type="PANTHER" id="PTHR30204">
    <property type="entry name" value="REDOX-CYCLING DRUG-SENSING TRANSCRIPTIONAL ACTIVATOR SOXR"/>
    <property type="match status" value="1"/>
</dbReference>
<organism evidence="7 8">
    <name type="scientific">Enterocloster lavalensis</name>
    <dbReference type="NCBI Taxonomy" id="460384"/>
    <lineage>
        <taxon>Bacteria</taxon>
        <taxon>Bacillati</taxon>
        <taxon>Bacillota</taxon>
        <taxon>Clostridia</taxon>
        <taxon>Lachnospirales</taxon>
        <taxon>Lachnospiraceae</taxon>
        <taxon>Enterocloster</taxon>
    </lineage>
</organism>
<dbReference type="InterPro" id="IPR029442">
    <property type="entry name" value="GyrI-like"/>
</dbReference>
<evidence type="ECO:0000259" key="6">
    <source>
        <dbReference type="PROSITE" id="PS50937"/>
    </source>
</evidence>
<dbReference type="InterPro" id="IPR000551">
    <property type="entry name" value="MerR-type_HTH_dom"/>
</dbReference>